<evidence type="ECO:0000259" key="12">
    <source>
        <dbReference type="PROSITE" id="PS00907"/>
    </source>
</evidence>
<sequence length="358" mass="40210">MSEEENLFPDLKNDLILKATRGENVSRVPVWVMRQAGRYLPEFRDLRVENEFFDVCRTPSLACEVTMMPIKKYDLDAAIIFSDILVIPQALGMQVEMQKGKGPVFPKPLLDATDIKLLNVDVDVKIELKYVLDAITLTRKTLDGKCPLIGFAGAPWTLMAYMIEGGGSKTYSKVKKCLYVDPESCKNLLSILTRVCIDFLVEQVKSGAQLLQVFDSHAGELSADMFNIFCLPYLKDIATSVKKRLGPNQSVPMIVFAKGSHYALKDLGESDYDVIALDWTMNIEDARRLCPHKTLMGNLDPCALYSSKEDIDTRVKKMIQMFGTSKYIANLGHGIYPDVDPDHMEAFVNAVHRHSQSL</sequence>
<evidence type="ECO:0000256" key="7">
    <source>
        <dbReference type="ARBA" id="ARBA00023244"/>
    </source>
</evidence>
<evidence type="ECO:0000259" key="11">
    <source>
        <dbReference type="PROSITE" id="PS00906"/>
    </source>
</evidence>
<evidence type="ECO:0000256" key="8">
    <source>
        <dbReference type="ARBA" id="ARBA00048411"/>
    </source>
</evidence>
<proteinExistence type="inferred from homology"/>
<evidence type="ECO:0000256" key="9">
    <source>
        <dbReference type="RuleBase" id="RU000554"/>
    </source>
</evidence>
<dbReference type="GeneID" id="100213262"/>
<gene>
    <name evidence="14" type="primary">LOC100213262</name>
</gene>
<dbReference type="InterPro" id="IPR006361">
    <property type="entry name" value="Uroporphyrinogen_deCO2ase_HemE"/>
</dbReference>
<evidence type="ECO:0000256" key="5">
    <source>
        <dbReference type="ARBA" id="ARBA00022793"/>
    </source>
</evidence>
<evidence type="ECO:0000313" key="13">
    <source>
        <dbReference type="Proteomes" id="UP001652625"/>
    </source>
</evidence>
<dbReference type="InterPro" id="IPR038071">
    <property type="entry name" value="UROD/MetE-like_sf"/>
</dbReference>
<comment type="pathway">
    <text evidence="1 9">Porphyrin-containing compound metabolism; protoporphyrin-IX biosynthesis; coproporphyrinogen-III from 5-aminolevulinate: step 4/4.</text>
</comment>
<accession>A0ABM4DJ76</accession>
<evidence type="ECO:0000256" key="2">
    <source>
        <dbReference type="ARBA" id="ARBA00009935"/>
    </source>
</evidence>
<protein>
    <recommendedName>
        <fullName evidence="4 9">Uroporphyrinogen decarboxylase</fullName>
        <ecNumber evidence="3 9">4.1.1.37</ecNumber>
    </recommendedName>
</protein>
<name>A0ABM4DJ76_HYDVU</name>
<evidence type="ECO:0000256" key="10">
    <source>
        <dbReference type="RuleBase" id="RU004169"/>
    </source>
</evidence>
<dbReference type="PROSITE" id="PS00907">
    <property type="entry name" value="UROD_2"/>
    <property type="match status" value="1"/>
</dbReference>
<dbReference type="Proteomes" id="UP001652625">
    <property type="component" value="Chromosome 14"/>
</dbReference>
<dbReference type="RefSeq" id="XP_065674539.1">
    <property type="nucleotide sequence ID" value="XM_065818467.1"/>
</dbReference>
<evidence type="ECO:0000256" key="3">
    <source>
        <dbReference type="ARBA" id="ARBA00012288"/>
    </source>
</evidence>
<dbReference type="EC" id="4.1.1.37" evidence="3 9"/>
<dbReference type="HAMAP" id="MF_00218">
    <property type="entry name" value="URO_D"/>
    <property type="match status" value="1"/>
</dbReference>
<dbReference type="NCBIfam" id="TIGR01464">
    <property type="entry name" value="hemE"/>
    <property type="match status" value="1"/>
</dbReference>
<feature type="domain" description="Uroporphyrinogen decarboxylase (URO-D)" evidence="12">
    <location>
        <begin position="149"/>
        <end position="165"/>
    </location>
</feature>
<keyword evidence="6 9" id="KW-0456">Lyase</keyword>
<dbReference type="Gene3D" id="3.20.20.210">
    <property type="match status" value="1"/>
</dbReference>
<evidence type="ECO:0000256" key="4">
    <source>
        <dbReference type="ARBA" id="ARBA00014308"/>
    </source>
</evidence>
<dbReference type="InterPro" id="IPR000257">
    <property type="entry name" value="Uroporphyrinogen_deCOase"/>
</dbReference>
<comment type="similarity">
    <text evidence="2 10">Belongs to the uroporphyrinogen decarboxylase family.</text>
</comment>
<reference evidence="14" key="1">
    <citation type="submission" date="2025-08" db="UniProtKB">
        <authorList>
            <consortium name="RefSeq"/>
        </authorList>
    </citation>
    <scope>IDENTIFICATION</scope>
</reference>
<dbReference type="PANTHER" id="PTHR21091">
    <property type="entry name" value="METHYLTETRAHYDROFOLATE:HOMOCYSTEINE METHYLTRANSFERASE RELATED"/>
    <property type="match status" value="1"/>
</dbReference>
<keyword evidence="7 9" id="KW-0627">Porphyrin biosynthesis</keyword>
<dbReference type="PROSITE" id="PS00906">
    <property type="entry name" value="UROD_1"/>
    <property type="match status" value="1"/>
</dbReference>
<evidence type="ECO:0000313" key="14">
    <source>
        <dbReference type="RefSeq" id="XP_065674539.1"/>
    </source>
</evidence>
<keyword evidence="5 9" id="KW-0210">Decarboxylase</keyword>
<dbReference type="SUPFAM" id="SSF51726">
    <property type="entry name" value="UROD/MetE-like"/>
    <property type="match status" value="1"/>
</dbReference>
<organism evidence="13 14">
    <name type="scientific">Hydra vulgaris</name>
    <name type="common">Hydra</name>
    <name type="synonym">Hydra attenuata</name>
    <dbReference type="NCBI Taxonomy" id="6087"/>
    <lineage>
        <taxon>Eukaryota</taxon>
        <taxon>Metazoa</taxon>
        <taxon>Cnidaria</taxon>
        <taxon>Hydrozoa</taxon>
        <taxon>Hydroidolina</taxon>
        <taxon>Anthoathecata</taxon>
        <taxon>Aplanulata</taxon>
        <taxon>Hydridae</taxon>
        <taxon>Hydra</taxon>
    </lineage>
</organism>
<comment type="catalytic activity">
    <reaction evidence="8">
        <text>uroporphyrinogen III + 4 H(+) = coproporphyrinogen III + 4 CO2</text>
        <dbReference type="Rhea" id="RHEA:19865"/>
        <dbReference type="ChEBI" id="CHEBI:15378"/>
        <dbReference type="ChEBI" id="CHEBI:16526"/>
        <dbReference type="ChEBI" id="CHEBI:57308"/>
        <dbReference type="ChEBI" id="CHEBI:57309"/>
        <dbReference type="EC" id="4.1.1.37"/>
    </reaction>
    <physiologicalReaction direction="left-to-right" evidence="8">
        <dbReference type="Rhea" id="RHEA:19866"/>
    </physiologicalReaction>
</comment>
<dbReference type="CDD" id="cd00717">
    <property type="entry name" value="URO-D"/>
    <property type="match status" value="1"/>
</dbReference>
<dbReference type="PANTHER" id="PTHR21091:SF169">
    <property type="entry name" value="UROPORPHYRINOGEN DECARBOXYLASE"/>
    <property type="match status" value="1"/>
</dbReference>
<dbReference type="Pfam" id="PF01208">
    <property type="entry name" value="URO-D"/>
    <property type="match status" value="1"/>
</dbReference>
<keyword evidence="13" id="KW-1185">Reference proteome</keyword>
<evidence type="ECO:0000256" key="6">
    <source>
        <dbReference type="ARBA" id="ARBA00023239"/>
    </source>
</evidence>
<evidence type="ECO:0000256" key="1">
    <source>
        <dbReference type="ARBA" id="ARBA00004804"/>
    </source>
</evidence>
<feature type="domain" description="Uroporphyrinogen decarboxylase (URO-D)" evidence="11">
    <location>
        <begin position="29"/>
        <end position="38"/>
    </location>
</feature>